<protein>
    <submittedName>
        <fullName evidence="9">Purine-cytosine permease family protein</fullName>
    </submittedName>
</protein>
<keyword evidence="4 8" id="KW-0812">Transmembrane</keyword>
<evidence type="ECO:0000256" key="4">
    <source>
        <dbReference type="ARBA" id="ARBA00022692"/>
    </source>
</evidence>
<feature type="transmembrane region" description="Helical" evidence="8">
    <location>
        <begin position="158"/>
        <end position="179"/>
    </location>
</feature>
<evidence type="ECO:0000256" key="7">
    <source>
        <dbReference type="PIRNR" id="PIRNR002744"/>
    </source>
</evidence>
<feature type="transmembrane region" description="Helical" evidence="8">
    <location>
        <begin position="423"/>
        <end position="441"/>
    </location>
</feature>
<comment type="similarity">
    <text evidence="2 7">Belongs to the purine-cytosine permease (2.A.39) family.</text>
</comment>
<evidence type="ECO:0000313" key="10">
    <source>
        <dbReference type="Proteomes" id="UP001589619"/>
    </source>
</evidence>
<dbReference type="PIRSF" id="PIRSF002744">
    <property type="entry name" value="Pur-cyt_permease"/>
    <property type="match status" value="1"/>
</dbReference>
<evidence type="ECO:0000256" key="5">
    <source>
        <dbReference type="ARBA" id="ARBA00022989"/>
    </source>
</evidence>
<evidence type="ECO:0000313" key="9">
    <source>
        <dbReference type="EMBL" id="MFB9753936.1"/>
    </source>
</evidence>
<sequence length="459" mass="50489">MEIERRSIDFIPEEERHGSPKSLFTVWFNANMTVVTLVTGALGVTMGLNLFWCFTAIILGNLIGGIFMASHSAQGPQLGIPQMIQSRAQFGVIGAIFPIILVILMYVGFMAANGLLEVDTIKAVLPVSSNSAIIIASILTLIVTFIGYDFIHSMAKYLSIFSALIFTAVTILIISQGFPAGAWSPTGGVNFGTFMLFLSIAAAWQITYAPYVADYARYLPSNTPAKQTFGYTYVGSVLGTVWMMLLGALLGAAIPDFMDNASVNIASLFGPYTLIVYIVIFTGLAAGNVLNLYGAFMSTTTFMISIKEFKVTKRIKFLILFLAMSAGATIQIFGQGNFMAYYSNLVLLLQYFLLPWTAINLVDYYVMRRGKYSIPDIFDKNGIYGRYNWTSLFTYAATILMELPFMTMSFYEGFVSKAMGGADITWVIALTVPGLLYYLLLKNKVKIQNDQTSDAVVKS</sequence>
<feature type="transmembrane region" description="Helical" evidence="8">
    <location>
        <begin position="191"/>
        <end position="211"/>
    </location>
</feature>
<evidence type="ECO:0000256" key="8">
    <source>
        <dbReference type="SAM" id="Phobius"/>
    </source>
</evidence>
<accession>A0ABV5W121</accession>
<name>A0ABV5W121_9BACL</name>
<feature type="transmembrane region" description="Helical" evidence="8">
    <location>
        <begin position="21"/>
        <end position="43"/>
    </location>
</feature>
<keyword evidence="10" id="KW-1185">Reference proteome</keyword>
<feature type="transmembrane region" description="Helical" evidence="8">
    <location>
        <begin position="274"/>
        <end position="296"/>
    </location>
</feature>
<gene>
    <name evidence="9" type="ORF">ACFFNY_20390</name>
</gene>
<dbReference type="EMBL" id="JBHMAG010000013">
    <property type="protein sequence ID" value="MFB9753936.1"/>
    <property type="molecule type" value="Genomic_DNA"/>
</dbReference>
<comment type="caution">
    <text evidence="9">The sequence shown here is derived from an EMBL/GenBank/DDBJ whole genome shotgun (WGS) entry which is preliminary data.</text>
</comment>
<keyword evidence="5 8" id="KW-1133">Transmembrane helix</keyword>
<dbReference type="Proteomes" id="UP001589619">
    <property type="component" value="Unassembled WGS sequence"/>
</dbReference>
<keyword evidence="3 7" id="KW-0813">Transport</keyword>
<comment type="subcellular location">
    <subcellularLocation>
        <location evidence="1">Membrane</location>
        <topology evidence="1">Multi-pass membrane protein</topology>
    </subcellularLocation>
</comment>
<evidence type="ECO:0000256" key="1">
    <source>
        <dbReference type="ARBA" id="ARBA00004141"/>
    </source>
</evidence>
<feature type="transmembrane region" description="Helical" evidence="8">
    <location>
        <begin position="132"/>
        <end position="151"/>
    </location>
</feature>
<feature type="transmembrane region" description="Helical" evidence="8">
    <location>
        <begin position="317"/>
        <end position="334"/>
    </location>
</feature>
<feature type="transmembrane region" description="Helical" evidence="8">
    <location>
        <begin position="90"/>
        <end position="112"/>
    </location>
</feature>
<keyword evidence="6 7" id="KW-0472">Membrane</keyword>
<dbReference type="Gene3D" id="1.10.4160.10">
    <property type="entry name" value="Hydantoin permease"/>
    <property type="match status" value="1"/>
</dbReference>
<evidence type="ECO:0000256" key="6">
    <source>
        <dbReference type="ARBA" id="ARBA00023136"/>
    </source>
</evidence>
<feature type="transmembrane region" description="Helical" evidence="8">
    <location>
        <begin position="340"/>
        <end position="366"/>
    </location>
</feature>
<dbReference type="RefSeq" id="WP_344915283.1">
    <property type="nucleotide sequence ID" value="NZ_BAAAYO010000014.1"/>
</dbReference>
<dbReference type="Pfam" id="PF02133">
    <property type="entry name" value="Transp_cyt_pur"/>
    <property type="match status" value="1"/>
</dbReference>
<organism evidence="9 10">
    <name type="scientific">Paenibacillus hodogayensis</name>
    <dbReference type="NCBI Taxonomy" id="279208"/>
    <lineage>
        <taxon>Bacteria</taxon>
        <taxon>Bacillati</taxon>
        <taxon>Bacillota</taxon>
        <taxon>Bacilli</taxon>
        <taxon>Bacillales</taxon>
        <taxon>Paenibacillaceae</taxon>
        <taxon>Paenibacillus</taxon>
    </lineage>
</organism>
<dbReference type="PANTHER" id="PTHR31806:SF1">
    <property type="entry name" value="PURINE-CYTOSINE PERMEASE FCY2-RELATED"/>
    <property type="match status" value="1"/>
</dbReference>
<dbReference type="PANTHER" id="PTHR31806">
    <property type="entry name" value="PURINE-CYTOSINE PERMEASE FCY2-RELATED"/>
    <property type="match status" value="1"/>
</dbReference>
<evidence type="ECO:0000256" key="2">
    <source>
        <dbReference type="ARBA" id="ARBA00008974"/>
    </source>
</evidence>
<feature type="transmembrane region" description="Helical" evidence="8">
    <location>
        <begin position="231"/>
        <end position="254"/>
    </location>
</feature>
<reference evidence="9 10" key="1">
    <citation type="submission" date="2024-09" db="EMBL/GenBank/DDBJ databases">
        <authorList>
            <person name="Sun Q."/>
            <person name="Mori K."/>
        </authorList>
    </citation>
    <scope>NUCLEOTIDE SEQUENCE [LARGE SCALE GENOMIC DNA]</scope>
    <source>
        <strain evidence="9 10">JCM 12520</strain>
    </source>
</reference>
<dbReference type="CDD" id="cd11484">
    <property type="entry name" value="SLC-NCS1sbd_CobB-like"/>
    <property type="match status" value="1"/>
</dbReference>
<proteinExistence type="inferred from homology"/>
<feature type="transmembrane region" description="Helical" evidence="8">
    <location>
        <begin position="387"/>
        <end position="411"/>
    </location>
</feature>
<dbReference type="InterPro" id="IPR026030">
    <property type="entry name" value="Pur-cyt_permease_Fcy2/21/22"/>
</dbReference>
<evidence type="ECO:0000256" key="3">
    <source>
        <dbReference type="ARBA" id="ARBA00022448"/>
    </source>
</evidence>
<feature type="transmembrane region" description="Helical" evidence="8">
    <location>
        <begin position="49"/>
        <end position="69"/>
    </location>
</feature>
<dbReference type="InterPro" id="IPR001248">
    <property type="entry name" value="Pur-cyt_permease"/>
</dbReference>